<comment type="caution">
    <text evidence="2">The sequence shown here is derived from an EMBL/GenBank/DDBJ whole genome shotgun (WGS) entry which is preliminary data.</text>
</comment>
<feature type="compositionally biased region" description="Polar residues" evidence="1">
    <location>
        <begin position="342"/>
        <end position="365"/>
    </location>
</feature>
<evidence type="ECO:0000256" key="1">
    <source>
        <dbReference type="SAM" id="MobiDB-lite"/>
    </source>
</evidence>
<evidence type="ECO:0000313" key="2">
    <source>
        <dbReference type="EMBL" id="MDQ1029197.1"/>
    </source>
</evidence>
<gene>
    <name evidence="2" type="ORF">QF035_006779</name>
</gene>
<organism evidence="2 3">
    <name type="scientific">Streptomyces umbrinus</name>
    <dbReference type="NCBI Taxonomy" id="67370"/>
    <lineage>
        <taxon>Bacteria</taxon>
        <taxon>Bacillati</taxon>
        <taxon>Actinomycetota</taxon>
        <taxon>Actinomycetes</taxon>
        <taxon>Kitasatosporales</taxon>
        <taxon>Streptomycetaceae</taxon>
        <taxon>Streptomyces</taxon>
        <taxon>Streptomyces phaeochromogenes group</taxon>
    </lineage>
</organism>
<dbReference type="EMBL" id="JAUSZI010000002">
    <property type="protein sequence ID" value="MDQ1029197.1"/>
    <property type="molecule type" value="Genomic_DNA"/>
</dbReference>
<keyword evidence="3" id="KW-1185">Reference proteome</keyword>
<name>A0ABU0T0X3_9ACTN</name>
<accession>A0ABU0T0X3</accession>
<evidence type="ECO:0000313" key="3">
    <source>
        <dbReference type="Proteomes" id="UP001230328"/>
    </source>
</evidence>
<protein>
    <submittedName>
        <fullName evidence="2">Uncharacterized protein</fullName>
    </submittedName>
</protein>
<feature type="region of interest" description="Disordered" evidence="1">
    <location>
        <begin position="342"/>
        <end position="388"/>
    </location>
</feature>
<dbReference type="Proteomes" id="UP001230328">
    <property type="component" value="Unassembled WGS sequence"/>
</dbReference>
<proteinExistence type="predicted"/>
<sequence>MPGGGEPGHVAAGLRGDHFGDGLVDAGDGVEQAGGASIGGHRLRDPGIQLSDCAGELAVVVQVRPGEEGVVVAEASGQGLGEFGDFVAELASGQVRELLRVAFTTDEGLRHGPARDAHEVGGDRGRLDPGVLQQLLQSLHDLPALAVIWVRARVRSRSSRTGCGGTNEGRTRPWVPSWASQAASETFRLAAGQILDLPGVDQDHVQVLGRQVVERLPVVAGGPGHDECDLGGEQVIPQGEHSVRGRAPGRGLVGERAPSFRTRAADARLGILLADVHTGAAFVQHVHGPAPSPAEWPSGTPFREGQGGTRILAPVLRATLHGSHGRTALSATPTCELTGITEQSASAGTNPTSVPQRYQPTSGADGSTPAHATGFTTSPARTEGALDR</sequence>
<reference evidence="2 3" key="1">
    <citation type="submission" date="2023-07" db="EMBL/GenBank/DDBJ databases">
        <title>Comparative genomics of wheat-associated soil bacteria to identify genetic determinants of phenazine resistance.</title>
        <authorList>
            <person name="Mouncey N."/>
        </authorList>
    </citation>
    <scope>NUCLEOTIDE SEQUENCE [LARGE SCALE GENOMIC DNA]</scope>
    <source>
        <strain evidence="2 3">V2I4</strain>
    </source>
</reference>